<dbReference type="AlphaFoldDB" id="A0A2P5CWG7"/>
<name>A0A2P5CWG7_PARAD</name>
<gene>
    <name evidence="1" type="ORF">PanWU01x14_117010</name>
</gene>
<evidence type="ECO:0000313" key="2">
    <source>
        <dbReference type="Proteomes" id="UP000237105"/>
    </source>
</evidence>
<protein>
    <submittedName>
        <fullName evidence="1">Uncharacterized protein</fullName>
    </submittedName>
</protein>
<reference evidence="2" key="1">
    <citation type="submission" date="2016-06" db="EMBL/GenBank/DDBJ databases">
        <title>Parallel loss of symbiosis genes in relatives of nitrogen-fixing non-legume Parasponia.</title>
        <authorList>
            <person name="Van Velzen R."/>
            <person name="Holmer R."/>
            <person name="Bu F."/>
            <person name="Rutten L."/>
            <person name="Van Zeijl A."/>
            <person name="Liu W."/>
            <person name="Santuari L."/>
            <person name="Cao Q."/>
            <person name="Sharma T."/>
            <person name="Shen D."/>
            <person name="Roswanjaya Y."/>
            <person name="Wardhani T."/>
            <person name="Kalhor M.S."/>
            <person name="Jansen J."/>
            <person name="Van den Hoogen J."/>
            <person name="Gungor B."/>
            <person name="Hartog M."/>
            <person name="Hontelez J."/>
            <person name="Verver J."/>
            <person name="Yang W.-C."/>
            <person name="Schijlen E."/>
            <person name="Repin R."/>
            <person name="Schilthuizen M."/>
            <person name="Schranz E."/>
            <person name="Heidstra R."/>
            <person name="Miyata K."/>
            <person name="Fedorova E."/>
            <person name="Kohlen W."/>
            <person name="Bisseling T."/>
            <person name="Smit S."/>
            <person name="Geurts R."/>
        </authorList>
    </citation>
    <scope>NUCLEOTIDE SEQUENCE [LARGE SCALE GENOMIC DNA]</scope>
    <source>
        <strain evidence="2">cv. WU1-14</strain>
    </source>
</reference>
<evidence type="ECO:0000313" key="1">
    <source>
        <dbReference type="EMBL" id="PON65387.1"/>
    </source>
</evidence>
<proteinExistence type="predicted"/>
<comment type="caution">
    <text evidence="1">The sequence shown here is derived from an EMBL/GenBank/DDBJ whole genome shotgun (WGS) entry which is preliminary data.</text>
</comment>
<dbReference type="EMBL" id="JXTB01000088">
    <property type="protein sequence ID" value="PON65387.1"/>
    <property type="molecule type" value="Genomic_DNA"/>
</dbReference>
<keyword evidence="2" id="KW-1185">Reference proteome</keyword>
<sequence>MADTPSDPKKISSLTREKIQRFENYSPRFSKEDIYHALLVSNMDEYEAFQVLAWQQGVNSWFHLDKNSQESKNDVNGLNGVGCCSNAGGCSRAKCSTDIDHYGRVYPEPRGLYINRVITR</sequence>
<accession>A0A2P5CWG7</accession>
<dbReference type="Proteomes" id="UP000237105">
    <property type="component" value="Unassembled WGS sequence"/>
</dbReference>
<organism evidence="1 2">
    <name type="scientific">Parasponia andersonii</name>
    <name type="common">Sponia andersonii</name>
    <dbReference type="NCBI Taxonomy" id="3476"/>
    <lineage>
        <taxon>Eukaryota</taxon>
        <taxon>Viridiplantae</taxon>
        <taxon>Streptophyta</taxon>
        <taxon>Embryophyta</taxon>
        <taxon>Tracheophyta</taxon>
        <taxon>Spermatophyta</taxon>
        <taxon>Magnoliopsida</taxon>
        <taxon>eudicotyledons</taxon>
        <taxon>Gunneridae</taxon>
        <taxon>Pentapetalae</taxon>
        <taxon>rosids</taxon>
        <taxon>fabids</taxon>
        <taxon>Rosales</taxon>
        <taxon>Cannabaceae</taxon>
        <taxon>Parasponia</taxon>
    </lineage>
</organism>